<organism evidence="2 3">
    <name type="scientific">Zizania palustris</name>
    <name type="common">Northern wild rice</name>
    <dbReference type="NCBI Taxonomy" id="103762"/>
    <lineage>
        <taxon>Eukaryota</taxon>
        <taxon>Viridiplantae</taxon>
        <taxon>Streptophyta</taxon>
        <taxon>Embryophyta</taxon>
        <taxon>Tracheophyta</taxon>
        <taxon>Spermatophyta</taxon>
        <taxon>Magnoliopsida</taxon>
        <taxon>Liliopsida</taxon>
        <taxon>Poales</taxon>
        <taxon>Poaceae</taxon>
        <taxon>BOP clade</taxon>
        <taxon>Oryzoideae</taxon>
        <taxon>Oryzeae</taxon>
        <taxon>Zizaniinae</taxon>
        <taxon>Zizania</taxon>
    </lineage>
</organism>
<comment type="caution">
    <text evidence="2">The sequence shown here is derived from an EMBL/GenBank/DDBJ whole genome shotgun (WGS) entry which is preliminary data.</text>
</comment>
<evidence type="ECO:0000313" key="3">
    <source>
        <dbReference type="Proteomes" id="UP000729402"/>
    </source>
</evidence>
<gene>
    <name evidence="2" type="ORF">GUJ93_ZPchr0010g8102</name>
</gene>
<sequence>MQTMAAATAVGDTTSCGEAAAHAPNSGGAVSCRAAATDSGVASCRGLRRASEGSGAPLPGGAVIGPPGRRHCRWRLGEGSAALHSGGAAAAQGSAALRPSGVATGLGPAALLPSGATVDPVPVTGLAHFLSVTDELMQYFLSVTDELMQCI</sequence>
<proteinExistence type="predicted"/>
<keyword evidence="3" id="KW-1185">Reference proteome</keyword>
<dbReference type="AlphaFoldDB" id="A0A8J6BGH0"/>
<dbReference type="EMBL" id="JAAALK010000082">
    <property type="protein sequence ID" value="KAG8087627.1"/>
    <property type="molecule type" value="Genomic_DNA"/>
</dbReference>
<accession>A0A8J6BGH0</accession>
<feature type="region of interest" description="Disordered" evidence="1">
    <location>
        <begin position="48"/>
        <end position="69"/>
    </location>
</feature>
<dbReference type="Proteomes" id="UP000729402">
    <property type="component" value="Unassembled WGS sequence"/>
</dbReference>
<reference evidence="2" key="1">
    <citation type="journal article" date="2021" name="bioRxiv">
        <title>Whole Genome Assembly and Annotation of Northern Wild Rice, Zizania palustris L., Supports a Whole Genome Duplication in the Zizania Genus.</title>
        <authorList>
            <person name="Haas M."/>
            <person name="Kono T."/>
            <person name="Macchietto M."/>
            <person name="Millas R."/>
            <person name="McGilp L."/>
            <person name="Shao M."/>
            <person name="Duquette J."/>
            <person name="Hirsch C.N."/>
            <person name="Kimball J."/>
        </authorList>
    </citation>
    <scope>NUCLEOTIDE SEQUENCE</scope>
    <source>
        <tissue evidence="2">Fresh leaf tissue</tissue>
    </source>
</reference>
<protein>
    <submittedName>
        <fullName evidence="2">Uncharacterized protein</fullName>
    </submittedName>
</protein>
<name>A0A8J6BGH0_ZIZPA</name>
<feature type="region of interest" description="Disordered" evidence="1">
    <location>
        <begin position="1"/>
        <end position="29"/>
    </location>
</feature>
<evidence type="ECO:0000313" key="2">
    <source>
        <dbReference type="EMBL" id="KAG8087627.1"/>
    </source>
</evidence>
<feature type="compositionally biased region" description="Polar residues" evidence="1">
    <location>
        <begin position="1"/>
        <end position="16"/>
    </location>
</feature>
<reference evidence="2" key="2">
    <citation type="submission" date="2021-02" db="EMBL/GenBank/DDBJ databases">
        <authorList>
            <person name="Kimball J.A."/>
            <person name="Haas M.W."/>
            <person name="Macchietto M."/>
            <person name="Kono T."/>
            <person name="Duquette J."/>
            <person name="Shao M."/>
        </authorList>
    </citation>
    <scope>NUCLEOTIDE SEQUENCE</scope>
    <source>
        <tissue evidence="2">Fresh leaf tissue</tissue>
    </source>
</reference>
<evidence type="ECO:0000256" key="1">
    <source>
        <dbReference type="SAM" id="MobiDB-lite"/>
    </source>
</evidence>